<reference evidence="1 2" key="1">
    <citation type="submission" date="2023-12" db="EMBL/GenBank/DDBJ databases">
        <title>Sinomonas terricola sp. nov, isolated from litchi orchard soil in Guangdong, PR China.</title>
        <authorList>
            <person name="Jiaxin W."/>
            <person name="Yang Z."/>
            <person name="Honghui Z."/>
        </authorList>
    </citation>
    <scope>NUCLEOTIDE SEQUENCE [LARGE SCALE GENOMIC DNA]</scope>
    <source>
        <strain evidence="1 2">JGH33</strain>
    </source>
</reference>
<dbReference type="RefSeq" id="WP_323279044.1">
    <property type="nucleotide sequence ID" value="NZ_JAYGGQ010000007.1"/>
</dbReference>
<dbReference type="EMBL" id="JAYGGQ010000007">
    <property type="protein sequence ID" value="MEA5455187.1"/>
    <property type="molecule type" value="Genomic_DNA"/>
</dbReference>
<comment type="caution">
    <text evidence="1">The sequence shown here is derived from an EMBL/GenBank/DDBJ whole genome shotgun (WGS) entry which is preliminary data.</text>
</comment>
<sequence>MLHAEHTFRLPVPPAEAFALLGDPSRDDEWQSSVIRSRLLDPGPAPGSRYEIAFHMLGQDLEFVAEITAFEPGVRSGYRTVSGPFSYEGGYTYAAADDGGTDVAWHFAVDPGRFFGLLPASFMRWVLISQVEKDAHGLAERLAADQGTAHV</sequence>
<keyword evidence="2" id="KW-1185">Reference proteome</keyword>
<dbReference type="InterPro" id="IPR023393">
    <property type="entry name" value="START-like_dom_sf"/>
</dbReference>
<dbReference type="InterPro" id="IPR019587">
    <property type="entry name" value="Polyketide_cyclase/dehydratase"/>
</dbReference>
<dbReference type="Gene3D" id="3.30.530.20">
    <property type="match status" value="1"/>
</dbReference>
<name>A0ABU5T6N9_9MICC</name>
<proteinExistence type="predicted"/>
<dbReference type="Proteomes" id="UP001304769">
    <property type="component" value="Unassembled WGS sequence"/>
</dbReference>
<organism evidence="1 2">
    <name type="scientific">Sinomonas terricola</name>
    <dbReference type="NCBI Taxonomy" id="3110330"/>
    <lineage>
        <taxon>Bacteria</taxon>
        <taxon>Bacillati</taxon>
        <taxon>Actinomycetota</taxon>
        <taxon>Actinomycetes</taxon>
        <taxon>Micrococcales</taxon>
        <taxon>Micrococcaceae</taxon>
        <taxon>Sinomonas</taxon>
    </lineage>
</organism>
<dbReference type="SUPFAM" id="SSF55961">
    <property type="entry name" value="Bet v1-like"/>
    <property type="match status" value="1"/>
</dbReference>
<evidence type="ECO:0000313" key="1">
    <source>
        <dbReference type="EMBL" id="MEA5455187.1"/>
    </source>
</evidence>
<gene>
    <name evidence="1" type="ORF">SPF06_10685</name>
</gene>
<protein>
    <submittedName>
        <fullName evidence="1">SRPBCC family protein</fullName>
    </submittedName>
</protein>
<dbReference type="Pfam" id="PF10604">
    <property type="entry name" value="Polyketide_cyc2"/>
    <property type="match status" value="1"/>
</dbReference>
<accession>A0ABU5T6N9</accession>
<evidence type="ECO:0000313" key="2">
    <source>
        <dbReference type="Proteomes" id="UP001304769"/>
    </source>
</evidence>